<gene>
    <name evidence="5" type="ORF">ACH5RR_019143</name>
</gene>
<evidence type="ECO:0000313" key="6">
    <source>
        <dbReference type="Proteomes" id="UP001630127"/>
    </source>
</evidence>
<comment type="similarity">
    <text evidence="1">Belongs to the protein prenyltransferase subunit alpha family.</text>
</comment>
<evidence type="ECO:0000256" key="2">
    <source>
        <dbReference type="ARBA" id="ARBA00022602"/>
    </source>
</evidence>
<dbReference type="PROSITE" id="PS51147">
    <property type="entry name" value="PFTA"/>
    <property type="match status" value="2"/>
</dbReference>
<organism evidence="5 6">
    <name type="scientific">Cinchona calisaya</name>
    <dbReference type="NCBI Taxonomy" id="153742"/>
    <lineage>
        <taxon>Eukaryota</taxon>
        <taxon>Viridiplantae</taxon>
        <taxon>Streptophyta</taxon>
        <taxon>Embryophyta</taxon>
        <taxon>Tracheophyta</taxon>
        <taxon>Spermatophyta</taxon>
        <taxon>Magnoliopsida</taxon>
        <taxon>eudicotyledons</taxon>
        <taxon>Gunneridae</taxon>
        <taxon>Pentapetalae</taxon>
        <taxon>asterids</taxon>
        <taxon>lamiids</taxon>
        <taxon>Gentianales</taxon>
        <taxon>Rubiaceae</taxon>
        <taxon>Cinchonoideae</taxon>
        <taxon>Cinchoneae</taxon>
        <taxon>Cinchona</taxon>
    </lineage>
</organism>
<dbReference type="PANTHER" id="PTHR11129">
    <property type="entry name" value="PROTEIN FARNESYLTRANSFERASE ALPHA SUBUNIT/RAB GERANYLGERANYL TRANSFERASE ALPHA SUBUNIT"/>
    <property type="match status" value="1"/>
</dbReference>
<reference evidence="5 6" key="1">
    <citation type="submission" date="2024-11" db="EMBL/GenBank/DDBJ databases">
        <title>A near-complete genome assembly of Cinchona calisaya.</title>
        <authorList>
            <person name="Lian D.C."/>
            <person name="Zhao X.W."/>
            <person name="Wei L."/>
        </authorList>
    </citation>
    <scope>NUCLEOTIDE SEQUENCE [LARGE SCALE GENOMIC DNA]</scope>
    <source>
        <tissue evidence="5">Nenye</tissue>
    </source>
</reference>
<keyword evidence="2" id="KW-0637">Prenyltransferase</keyword>
<comment type="caution">
    <text evidence="5">The sequence shown here is derived from an EMBL/GenBank/DDBJ whole genome shotgun (WGS) entry which is preliminary data.</text>
</comment>
<dbReference type="InterPro" id="IPR002088">
    <property type="entry name" value="Prenyl_trans_a"/>
</dbReference>
<keyword evidence="4" id="KW-0677">Repeat</keyword>
<name>A0ABD2ZNG8_9GENT</name>
<dbReference type="AlphaFoldDB" id="A0ABD2ZNG8"/>
<keyword evidence="3" id="KW-0808">Transferase</keyword>
<evidence type="ECO:0000256" key="4">
    <source>
        <dbReference type="ARBA" id="ARBA00022737"/>
    </source>
</evidence>
<evidence type="ECO:0000256" key="3">
    <source>
        <dbReference type="ARBA" id="ARBA00022679"/>
    </source>
</evidence>
<dbReference type="Proteomes" id="UP001630127">
    <property type="component" value="Unassembled WGS sequence"/>
</dbReference>
<proteinExistence type="inferred from homology"/>
<keyword evidence="6" id="KW-1185">Reference proteome</keyword>
<evidence type="ECO:0000313" key="5">
    <source>
        <dbReference type="EMBL" id="KAL3520994.1"/>
    </source>
</evidence>
<accession>A0ABD2ZNG8</accession>
<dbReference type="Pfam" id="PF01239">
    <property type="entry name" value="PPTA"/>
    <property type="match status" value="3"/>
</dbReference>
<dbReference type="EMBL" id="JBJUIK010000008">
    <property type="protein sequence ID" value="KAL3520994.1"/>
    <property type="molecule type" value="Genomic_DNA"/>
</dbReference>
<sequence length="431" mass="49257">MTGGANPSSDVLKELENILDSDPFIDEVGFIHPSQFSELVKEVGSSLKDGLMESEGSEANTSDSVFWSRDHKLGISTTALLPLYRAAKHAFMEAIRQYQVLSESRGERDDSQDGNASRCTSTSISILETDIMKHSRVLLLLSCDFGTAWNFRKVVVSKIQQLHLYMDELSLSALVLSYSPKSERAWNHRRWVIKMIAGMCPNLQETVERESEFVEKLAEKSKMNYRAWNHRSWLVSYMSGEQVLSELNKSQDWAGLHVADNSCFHYRVRLLLKILAGFDKLDAGASSATSLRELWKKELNWVEMLIKRYVGREALWLHRRFLSLSWIKNFTTQVHSNSCSSCPNNMMNVEVFMDNELQLCHSCCTIPDNDFEDYQAQATFSATYIMWLVRQAAGSLPIELQKKLQENELKTVVKNVCPDKSFLWDTFNASI</sequence>
<dbReference type="GO" id="GO:0004659">
    <property type="term" value="F:prenyltransferase activity"/>
    <property type="evidence" value="ECO:0007669"/>
    <property type="project" value="UniProtKB-KW"/>
</dbReference>
<dbReference type="PANTHER" id="PTHR11129:SF10">
    <property type="entry name" value="PROTEIN PRENYLYLTRANSFERASE SUPERFAMILY PROTEIN"/>
    <property type="match status" value="1"/>
</dbReference>
<protein>
    <submittedName>
        <fullName evidence="5">Uncharacterized protein</fullName>
    </submittedName>
</protein>
<dbReference type="SUPFAM" id="SSF48439">
    <property type="entry name" value="Protein prenylyltransferase"/>
    <property type="match status" value="1"/>
</dbReference>
<dbReference type="Gene3D" id="1.25.40.120">
    <property type="entry name" value="Protein prenylyltransferase"/>
    <property type="match status" value="1"/>
</dbReference>
<evidence type="ECO:0000256" key="1">
    <source>
        <dbReference type="ARBA" id="ARBA00006734"/>
    </source>
</evidence>